<dbReference type="EMBL" id="JANJYJ010000008">
    <property type="protein sequence ID" value="KAK3193730.1"/>
    <property type="molecule type" value="Genomic_DNA"/>
</dbReference>
<dbReference type="InterPro" id="IPR002156">
    <property type="entry name" value="RNaseH_domain"/>
</dbReference>
<proteinExistence type="predicted"/>
<feature type="domain" description="RNase H type-1" evidence="1">
    <location>
        <begin position="145"/>
        <end position="243"/>
    </location>
</feature>
<keyword evidence="3" id="KW-1185">Reference proteome</keyword>
<reference evidence="2" key="1">
    <citation type="journal article" date="2023" name="Plant J.">
        <title>Genome sequences and population genomics provide insights into the demographic history, inbreeding, and mutation load of two 'living fossil' tree species of Dipteronia.</title>
        <authorList>
            <person name="Feng Y."/>
            <person name="Comes H.P."/>
            <person name="Chen J."/>
            <person name="Zhu S."/>
            <person name="Lu R."/>
            <person name="Zhang X."/>
            <person name="Li P."/>
            <person name="Qiu J."/>
            <person name="Olsen K.M."/>
            <person name="Qiu Y."/>
        </authorList>
    </citation>
    <scope>NUCLEOTIDE SEQUENCE</scope>
    <source>
        <strain evidence="2">NBL</strain>
    </source>
</reference>
<dbReference type="PANTHER" id="PTHR47074:SF11">
    <property type="entry name" value="REVERSE TRANSCRIPTASE-LIKE PROTEIN"/>
    <property type="match status" value="1"/>
</dbReference>
<dbReference type="PANTHER" id="PTHR47074">
    <property type="entry name" value="BNAC02G40300D PROTEIN"/>
    <property type="match status" value="1"/>
</dbReference>
<dbReference type="Proteomes" id="UP001281410">
    <property type="component" value="Unassembled WGS sequence"/>
</dbReference>
<organism evidence="2 3">
    <name type="scientific">Dipteronia sinensis</name>
    <dbReference type="NCBI Taxonomy" id="43782"/>
    <lineage>
        <taxon>Eukaryota</taxon>
        <taxon>Viridiplantae</taxon>
        <taxon>Streptophyta</taxon>
        <taxon>Embryophyta</taxon>
        <taxon>Tracheophyta</taxon>
        <taxon>Spermatophyta</taxon>
        <taxon>Magnoliopsida</taxon>
        <taxon>eudicotyledons</taxon>
        <taxon>Gunneridae</taxon>
        <taxon>Pentapetalae</taxon>
        <taxon>rosids</taxon>
        <taxon>malvids</taxon>
        <taxon>Sapindales</taxon>
        <taxon>Sapindaceae</taxon>
        <taxon>Hippocastanoideae</taxon>
        <taxon>Acereae</taxon>
        <taxon>Dipteronia</taxon>
    </lineage>
</organism>
<evidence type="ECO:0000259" key="1">
    <source>
        <dbReference type="Pfam" id="PF13456"/>
    </source>
</evidence>
<evidence type="ECO:0000313" key="2">
    <source>
        <dbReference type="EMBL" id="KAK3193730.1"/>
    </source>
</evidence>
<evidence type="ECO:0000313" key="3">
    <source>
        <dbReference type="Proteomes" id="UP001281410"/>
    </source>
</evidence>
<dbReference type="GO" id="GO:0004523">
    <property type="term" value="F:RNA-DNA hybrid ribonuclease activity"/>
    <property type="evidence" value="ECO:0007669"/>
    <property type="project" value="InterPro"/>
</dbReference>
<dbReference type="InterPro" id="IPR052929">
    <property type="entry name" value="RNase_H-like_EbsB-rel"/>
</dbReference>
<dbReference type="InterPro" id="IPR044730">
    <property type="entry name" value="RNase_H-like_dom_plant"/>
</dbReference>
<accession>A0AAD9ZUU9</accession>
<protein>
    <recommendedName>
        <fullName evidence="1">RNase H type-1 domain-containing protein</fullName>
    </recommendedName>
</protein>
<gene>
    <name evidence="2" type="ORF">Dsin_025040</name>
</gene>
<comment type="caution">
    <text evidence="2">The sequence shown here is derived from an EMBL/GenBank/DDBJ whole genome shotgun (WGS) entry which is preliminary data.</text>
</comment>
<dbReference type="AlphaFoldDB" id="A0AAD9ZUU9"/>
<sequence length="245" mass="27286">MLNLNCRGIRVSPTCPLCSCRDETTLHALWGCRRLKEVTSTLPIDRAKIGGEGMLFFDFILGCLGCLDLAEICLLCVVFWKNWYDENQKVKDLNTVTAVNDVVGWSRIYISDFQDSKHPQAIESNQQRVGTVIWKPLKLGMYKINTDATINQMCKKVGFGIVIQNTTGFVMACSSQCICATFSPQVAEVEAILRGLQFARDSELLPATIESDVVVVVKWINEKSNIRADVGLILDDILSLINSMA</sequence>
<dbReference type="InterPro" id="IPR036397">
    <property type="entry name" value="RNaseH_sf"/>
</dbReference>
<dbReference type="InterPro" id="IPR012337">
    <property type="entry name" value="RNaseH-like_sf"/>
</dbReference>
<dbReference type="Gene3D" id="3.30.420.10">
    <property type="entry name" value="Ribonuclease H-like superfamily/Ribonuclease H"/>
    <property type="match status" value="1"/>
</dbReference>
<dbReference type="CDD" id="cd06222">
    <property type="entry name" value="RNase_H_like"/>
    <property type="match status" value="1"/>
</dbReference>
<dbReference type="Pfam" id="PF13456">
    <property type="entry name" value="RVT_3"/>
    <property type="match status" value="1"/>
</dbReference>
<dbReference type="GO" id="GO:0003676">
    <property type="term" value="F:nucleic acid binding"/>
    <property type="evidence" value="ECO:0007669"/>
    <property type="project" value="InterPro"/>
</dbReference>
<name>A0AAD9ZUU9_9ROSI</name>
<dbReference type="SUPFAM" id="SSF53098">
    <property type="entry name" value="Ribonuclease H-like"/>
    <property type="match status" value="1"/>
</dbReference>